<organism evidence="1 2">
    <name type="scientific">Dokdonia pacifica</name>
    <dbReference type="NCBI Taxonomy" id="1627892"/>
    <lineage>
        <taxon>Bacteria</taxon>
        <taxon>Pseudomonadati</taxon>
        <taxon>Bacteroidota</taxon>
        <taxon>Flavobacteriia</taxon>
        <taxon>Flavobacteriales</taxon>
        <taxon>Flavobacteriaceae</taxon>
        <taxon>Dokdonia</taxon>
    </lineage>
</organism>
<accession>A0A239BSJ1</accession>
<dbReference type="Pfam" id="PF02348">
    <property type="entry name" value="CTP_transf_3"/>
    <property type="match status" value="1"/>
</dbReference>
<proteinExistence type="predicted"/>
<protein>
    <submittedName>
        <fullName evidence="1">N-acylneuraminate cytidylyltransferase</fullName>
    </submittedName>
</protein>
<dbReference type="InterPro" id="IPR029044">
    <property type="entry name" value="Nucleotide-diphossugar_trans"/>
</dbReference>
<keyword evidence="2" id="KW-1185">Reference proteome</keyword>
<dbReference type="PANTHER" id="PTHR21485">
    <property type="entry name" value="HAD SUPERFAMILY MEMBERS CMAS AND KDSC"/>
    <property type="match status" value="1"/>
</dbReference>
<dbReference type="Gene3D" id="3.90.550.10">
    <property type="entry name" value="Spore Coat Polysaccharide Biosynthesis Protein SpsA, Chain A"/>
    <property type="match status" value="1"/>
</dbReference>
<dbReference type="EMBL" id="FZNY01000006">
    <property type="protein sequence ID" value="SNS10378.1"/>
    <property type="molecule type" value="Genomic_DNA"/>
</dbReference>
<dbReference type="Proteomes" id="UP000198379">
    <property type="component" value="Unassembled WGS sequence"/>
</dbReference>
<dbReference type="GO" id="GO:0008781">
    <property type="term" value="F:N-acylneuraminate cytidylyltransferase activity"/>
    <property type="evidence" value="ECO:0007669"/>
    <property type="project" value="TreeGrafter"/>
</dbReference>
<gene>
    <name evidence="1" type="ORF">SAMN06265376_106375</name>
</gene>
<dbReference type="AlphaFoldDB" id="A0A239BSJ1"/>
<name>A0A239BSJ1_9FLAO</name>
<dbReference type="InterPro" id="IPR003329">
    <property type="entry name" value="Cytidylyl_trans"/>
</dbReference>
<dbReference type="InterPro" id="IPR050793">
    <property type="entry name" value="CMP-NeuNAc_synthase"/>
</dbReference>
<keyword evidence="1" id="KW-0548">Nucleotidyltransferase</keyword>
<evidence type="ECO:0000313" key="1">
    <source>
        <dbReference type="EMBL" id="SNS10378.1"/>
    </source>
</evidence>
<dbReference type="OrthoDB" id="9805604at2"/>
<keyword evidence="1" id="KW-0808">Transferase</keyword>
<evidence type="ECO:0000313" key="2">
    <source>
        <dbReference type="Proteomes" id="UP000198379"/>
    </source>
</evidence>
<dbReference type="PANTHER" id="PTHR21485:SF6">
    <property type="entry name" value="N-ACYLNEURAMINATE CYTIDYLYLTRANSFERASE-RELATED"/>
    <property type="match status" value="1"/>
</dbReference>
<reference evidence="1 2" key="1">
    <citation type="submission" date="2017-06" db="EMBL/GenBank/DDBJ databases">
        <authorList>
            <person name="Kim H.J."/>
            <person name="Triplett B.A."/>
        </authorList>
    </citation>
    <scope>NUCLEOTIDE SEQUENCE [LARGE SCALE GENOMIC DNA]</scope>
    <source>
        <strain evidence="1 2">DSM 25597</strain>
    </source>
</reference>
<dbReference type="SUPFAM" id="SSF53448">
    <property type="entry name" value="Nucleotide-diphospho-sugar transferases"/>
    <property type="match status" value="1"/>
</dbReference>
<dbReference type="CDD" id="cd02513">
    <property type="entry name" value="CMP-NeuAc_Synthase"/>
    <property type="match status" value="1"/>
</dbReference>
<sequence length="232" mass="25632">MKVLGLIPARGGSKGIPGKNKKMLGGKPLLQYTVEAGLKASQLDTLIFSSEDEELMALARDLGVSVPFARPQELAEDTSGSLGVVQHALRYMQTQGKAYDAVCLLQVTNPFRSAGMIDEAVSAFAKANTDSLVSVLKVPHEYNPHWVFEATEDGKLNIATGEKEIIKRRQDLPDAYIRDGAIYITKSEVLLEQNSLYGSSISYIESDPEWHVNIDTMEDWKLAEELVKKFQD</sequence>
<dbReference type="RefSeq" id="WP_089372970.1">
    <property type="nucleotide sequence ID" value="NZ_BMEP01000005.1"/>
</dbReference>